<sequence length="109" mass="12844">MENALAFVYFHIVLISCQDLFGSDNVIIGNLKRRDTVPLNQFNRRNYKNNNLNYRRTKDIQDDVLEKKLELAESQLREAKLDKEKLEKLHNELRWLTVDNEQGIGIGIK</sequence>
<protein>
    <submittedName>
        <fullName evidence="3">Uncharacterized protein LOC114248577</fullName>
    </submittedName>
</protein>
<evidence type="ECO:0000313" key="2">
    <source>
        <dbReference type="Proteomes" id="UP000504629"/>
    </source>
</evidence>
<proteinExistence type="predicted"/>
<evidence type="ECO:0000313" key="3">
    <source>
        <dbReference type="RefSeq" id="XP_028037659.1"/>
    </source>
</evidence>
<name>A0A6J2KBH8_BOMMA</name>
<dbReference type="KEGG" id="bman:114248577"/>
<dbReference type="AlphaFoldDB" id="A0A6J2KBH8"/>
<dbReference type="OrthoDB" id="7470400at2759"/>
<keyword evidence="1" id="KW-0175">Coiled coil</keyword>
<keyword evidence="2" id="KW-1185">Reference proteome</keyword>
<evidence type="ECO:0000256" key="1">
    <source>
        <dbReference type="SAM" id="Coils"/>
    </source>
</evidence>
<organism evidence="2 3">
    <name type="scientific">Bombyx mandarina</name>
    <name type="common">Wild silk moth</name>
    <name type="synonym">Wild silkworm</name>
    <dbReference type="NCBI Taxonomy" id="7092"/>
    <lineage>
        <taxon>Eukaryota</taxon>
        <taxon>Metazoa</taxon>
        <taxon>Ecdysozoa</taxon>
        <taxon>Arthropoda</taxon>
        <taxon>Hexapoda</taxon>
        <taxon>Insecta</taxon>
        <taxon>Pterygota</taxon>
        <taxon>Neoptera</taxon>
        <taxon>Endopterygota</taxon>
        <taxon>Lepidoptera</taxon>
        <taxon>Glossata</taxon>
        <taxon>Ditrysia</taxon>
        <taxon>Bombycoidea</taxon>
        <taxon>Bombycidae</taxon>
        <taxon>Bombycinae</taxon>
        <taxon>Bombyx</taxon>
    </lineage>
</organism>
<dbReference type="Proteomes" id="UP000504629">
    <property type="component" value="Unplaced"/>
</dbReference>
<gene>
    <name evidence="3" type="primary">LOC114248577</name>
</gene>
<dbReference type="RefSeq" id="XP_028037659.1">
    <property type="nucleotide sequence ID" value="XM_028181858.1"/>
</dbReference>
<feature type="coiled-coil region" evidence="1">
    <location>
        <begin position="62"/>
        <end position="96"/>
    </location>
</feature>
<accession>A0A6J2KBH8</accession>
<reference evidence="3" key="1">
    <citation type="submission" date="2025-08" db="UniProtKB">
        <authorList>
            <consortium name="RefSeq"/>
        </authorList>
    </citation>
    <scope>IDENTIFICATION</scope>
    <source>
        <tissue evidence="3">Silk gland</tissue>
    </source>
</reference>
<dbReference type="GeneID" id="114248577"/>